<evidence type="ECO:0000256" key="2">
    <source>
        <dbReference type="ARBA" id="ARBA00006706"/>
    </source>
</evidence>
<keyword evidence="3 6" id="KW-0808">Transferase</keyword>
<evidence type="ECO:0000256" key="1">
    <source>
        <dbReference type="ARBA" id="ARBA00001946"/>
    </source>
</evidence>
<name>A0A3P5XW93_STRCB</name>
<keyword evidence="4" id="KW-0479">Metal-binding</keyword>
<dbReference type="PANTHER" id="PTHR12001:SF69">
    <property type="entry name" value="ALL TRANS-POLYPRENYL-DIPHOSPHATE SYNTHASE PDSS1"/>
    <property type="match status" value="1"/>
</dbReference>
<dbReference type="GO" id="GO:0008299">
    <property type="term" value="P:isoprenoid biosynthetic process"/>
    <property type="evidence" value="ECO:0007669"/>
    <property type="project" value="InterPro"/>
</dbReference>
<comment type="cofactor">
    <cofactor evidence="1">
        <name>Mg(2+)</name>
        <dbReference type="ChEBI" id="CHEBI:18420"/>
    </cofactor>
</comment>
<dbReference type="PANTHER" id="PTHR12001">
    <property type="entry name" value="GERANYLGERANYL PYROPHOSPHATE SYNTHASE"/>
    <property type="match status" value="1"/>
</dbReference>
<dbReference type="GO" id="GO:0046872">
    <property type="term" value="F:metal ion binding"/>
    <property type="evidence" value="ECO:0007669"/>
    <property type="project" value="UniProtKB-KW"/>
</dbReference>
<dbReference type="AlphaFoldDB" id="A0A3P5XW93"/>
<evidence type="ECO:0000256" key="4">
    <source>
        <dbReference type="ARBA" id="ARBA00022723"/>
    </source>
</evidence>
<dbReference type="EMBL" id="UXEP01000001">
    <property type="protein sequence ID" value="VDC41601.1"/>
    <property type="molecule type" value="Genomic_DNA"/>
</dbReference>
<proteinExistence type="inferred from homology"/>
<dbReference type="InterPro" id="IPR033749">
    <property type="entry name" value="Polyprenyl_synt_CS"/>
</dbReference>
<dbReference type="Gene3D" id="1.10.600.10">
    <property type="entry name" value="Farnesyl Diphosphate Synthase"/>
    <property type="match status" value="1"/>
</dbReference>
<keyword evidence="8" id="KW-1185">Reference proteome</keyword>
<gene>
    <name evidence="7" type="primary">hepT_1</name>
    <name evidence="7" type="ORF">FMV2238Y02_00890</name>
</gene>
<evidence type="ECO:0000313" key="8">
    <source>
        <dbReference type="Proteomes" id="UP000280759"/>
    </source>
</evidence>
<evidence type="ECO:0000256" key="3">
    <source>
        <dbReference type="ARBA" id="ARBA00022679"/>
    </source>
</evidence>
<dbReference type="CDD" id="cd00685">
    <property type="entry name" value="Trans_IPPS_HT"/>
    <property type="match status" value="1"/>
</dbReference>
<dbReference type="EC" id="2.5.1.30" evidence="7"/>
<reference evidence="7 8" key="1">
    <citation type="submission" date="2018-10" db="EMBL/GenBank/DDBJ databases">
        <authorList>
            <consortium name="Molecular Microbiology and Infection Unit (UMMI)"/>
            <person name="Machado M."/>
        </authorList>
    </citation>
    <scope>NUCLEOTIDE SEQUENCE [LARGE SCALE GENOMIC DNA]</scope>
    <source>
        <strain evidence="7">FMV2238.02</strain>
    </source>
</reference>
<comment type="similarity">
    <text evidence="2 6">Belongs to the FPP/GGPP synthase family.</text>
</comment>
<dbReference type="InterPro" id="IPR000092">
    <property type="entry name" value="Polyprenyl_synt"/>
</dbReference>
<dbReference type="SFLD" id="SFLDS00005">
    <property type="entry name" value="Isoprenoid_Synthase_Type_I"/>
    <property type="match status" value="1"/>
</dbReference>
<dbReference type="SUPFAM" id="SSF48576">
    <property type="entry name" value="Terpenoid synthases"/>
    <property type="match status" value="1"/>
</dbReference>
<dbReference type="RefSeq" id="WP_125073649.1">
    <property type="nucleotide sequence ID" value="NZ_CP053792.1"/>
</dbReference>
<protein>
    <submittedName>
        <fullName evidence="7">Heptaprenyl diphosphate synthase component 2</fullName>
        <ecNumber evidence="7">2.5.1.30</ecNumber>
    </submittedName>
</protein>
<sequence length="326" mass="36670">MSSFWSKNPRMQAKINHICDLIAERVAVRNPAIETAIVDLSTAGGKYLRPAFFYLFSEFGQTEAKNEGKLLKIATSLEILHMATLIHDDIIDDSPLRRGQKTIQSRFGKDVAVYTGDLLFTVFFELILESMADTPYMTINAKTMKKILMGELNQMHLQFNQEQSIRSYLHSISGKTAALFRLASKEGAYFGGADTKVVALAGRIGFNIGMAFQILDDILDYTANQHTFNKPVLEDLTTGVYSLPLLLALQKEPQTFKPFLDKKNTISLTERQLVAQKVIDLGGIEAARQLARRFTEKGLTDIEKLPSVKAQKQLFQLTNHLLKRHI</sequence>
<evidence type="ECO:0000256" key="6">
    <source>
        <dbReference type="RuleBase" id="RU004466"/>
    </source>
</evidence>
<organism evidence="7 8">
    <name type="scientific">Streptococcus canis</name>
    <dbReference type="NCBI Taxonomy" id="1329"/>
    <lineage>
        <taxon>Bacteria</taxon>
        <taxon>Bacillati</taxon>
        <taxon>Bacillota</taxon>
        <taxon>Bacilli</taxon>
        <taxon>Lactobacillales</taxon>
        <taxon>Streptococcaceae</taxon>
        <taxon>Streptococcus</taxon>
    </lineage>
</organism>
<dbReference type="InterPro" id="IPR008949">
    <property type="entry name" value="Isoprenoid_synthase_dom_sf"/>
</dbReference>
<dbReference type="Pfam" id="PF00348">
    <property type="entry name" value="polyprenyl_synt"/>
    <property type="match status" value="1"/>
</dbReference>
<accession>A0A3P5XW93</accession>
<dbReference type="GO" id="GO:0000010">
    <property type="term" value="F:heptaprenyl diphosphate synthase activity"/>
    <property type="evidence" value="ECO:0007669"/>
    <property type="project" value="UniProtKB-EC"/>
</dbReference>
<dbReference type="Proteomes" id="UP000280759">
    <property type="component" value="Unassembled WGS sequence"/>
</dbReference>
<evidence type="ECO:0000313" key="7">
    <source>
        <dbReference type="EMBL" id="VDC41601.1"/>
    </source>
</evidence>
<evidence type="ECO:0000256" key="5">
    <source>
        <dbReference type="ARBA" id="ARBA00022842"/>
    </source>
</evidence>
<keyword evidence="5" id="KW-0460">Magnesium</keyword>
<dbReference type="PROSITE" id="PS00723">
    <property type="entry name" value="POLYPRENYL_SYNTHASE_1"/>
    <property type="match status" value="1"/>
</dbReference>
<dbReference type="PROSITE" id="PS00444">
    <property type="entry name" value="POLYPRENYL_SYNTHASE_2"/>
    <property type="match status" value="1"/>
</dbReference>